<evidence type="ECO:0000256" key="1">
    <source>
        <dbReference type="SAM" id="MobiDB-lite"/>
    </source>
</evidence>
<feature type="transmembrane region" description="Helical" evidence="2">
    <location>
        <begin position="81"/>
        <end position="105"/>
    </location>
</feature>
<dbReference type="EMBL" id="CAXLJM020000014">
    <property type="protein sequence ID" value="CAL8080607.1"/>
    <property type="molecule type" value="Genomic_DNA"/>
</dbReference>
<feature type="compositionally biased region" description="Basic residues" evidence="1">
    <location>
        <begin position="313"/>
        <end position="337"/>
    </location>
</feature>
<dbReference type="Proteomes" id="UP001642540">
    <property type="component" value="Unassembled WGS sequence"/>
</dbReference>
<sequence>MPKPSRNETESDATPAPVPPAPDQKLPRRSTMKSRKSRFSLFGSKSRNSARFDTASVISREGHAFAPCKLCRIDLTKGVKIFAVIHLIYCVVVLILHFVELFAALEVIDVHFQFMNPDKKLDSSLLSSDQATNSTQDFERPWVPSLVCCVTDSLQLIAAFFIIPATFKGSEKYCAIWLVATYLLYFPHMFYFGFAIAIGTSWISLILQLIDSLLYTPYAIWIIRSYMETLEIEKELATDPPPLPLLPPPPPPQTSSAVSSLPSPRHTHVEVLLEHKKGTKHPNESASQRSESITSGSEHHHPHHEHEHDHEHKTPKKSVLKKPGSHFHPHHPPKTGKQKGDTMDEMGKRLWE</sequence>
<feature type="compositionally biased region" description="Basic residues" evidence="1">
    <location>
        <begin position="27"/>
        <end position="38"/>
    </location>
</feature>
<feature type="region of interest" description="Disordered" evidence="1">
    <location>
        <begin position="274"/>
        <end position="352"/>
    </location>
</feature>
<feature type="transmembrane region" description="Helical" evidence="2">
    <location>
        <begin position="142"/>
        <end position="163"/>
    </location>
</feature>
<feature type="compositionally biased region" description="Basic and acidic residues" evidence="1">
    <location>
        <begin position="338"/>
        <end position="352"/>
    </location>
</feature>
<gene>
    <name evidence="3" type="ORF">ODALV1_LOCUS4690</name>
</gene>
<evidence type="ECO:0000313" key="4">
    <source>
        <dbReference type="Proteomes" id="UP001642540"/>
    </source>
</evidence>
<feature type="transmembrane region" description="Helical" evidence="2">
    <location>
        <begin position="202"/>
        <end position="223"/>
    </location>
</feature>
<feature type="region of interest" description="Disordered" evidence="1">
    <location>
        <begin position="1"/>
        <end position="39"/>
    </location>
</feature>
<comment type="caution">
    <text evidence="3">The sequence shown here is derived from an EMBL/GenBank/DDBJ whole genome shotgun (WGS) entry which is preliminary data.</text>
</comment>
<feature type="transmembrane region" description="Helical" evidence="2">
    <location>
        <begin position="175"/>
        <end position="196"/>
    </location>
</feature>
<keyword evidence="2" id="KW-0472">Membrane</keyword>
<feature type="compositionally biased region" description="Pro residues" evidence="1">
    <location>
        <begin position="240"/>
        <end position="253"/>
    </location>
</feature>
<feature type="region of interest" description="Disordered" evidence="1">
    <location>
        <begin position="240"/>
        <end position="262"/>
    </location>
</feature>
<evidence type="ECO:0000313" key="3">
    <source>
        <dbReference type="EMBL" id="CAL8080607.1"/>
    </source>
</evidence>
<evidence type="ECO:0000256" key="2">
    <source>
        <dbReference type="SAM" id="Phobius"/>
    </source>
</evidence>
<name>A0ABP1PWQ8_9HEXA</name>
<accession>A0ABP1PWQ8</accession>
<keyword evidence="2" id="KW-0812">Transmembrane</keyword>
<keyword evidence="2" id="KW-1133">Transmembrane helix</keyword>
<protein>
    <submittedName>
        <fullName evidence="3">Uncharacterized protein</fullName>
    </submittedName>
</protein>
<organism evidence="3 4">
    <name type="scientific">Orchesella dallaii</name>
    <dbReference type="NCBI Taxonomy" id="48710"/>
    <lineage>
        <taxon>Eukaryota</taxon>
        <taxon>Metazoa</taxon>
        <taxon>Ecdysozoa</taxon>
        <taxon>Arthropoda</taxon>
        <taxon>Hexapoda</taxon>
        <taxon>Collembola</taxon>
        <taxon>Entomobryomorpha</taxon>
        <taxon>Entomobryoidea</taxon>
        <taxon>Orchesellidae</taxon>
        <taxon>Orchesellinae</taxon>
        <taxon>Orchesella</taxon>
    </lineage>
</organism>
<feature type="compositionally biased region" description="Polar residues" evidence="1">
    <location>
        <begin position="284"/>
        <end position="296"/>
    </location>
</feature>
<keyword evidence="4" id="KW-1185">Reference proteome</keyword>
<proteinExistence type="predicted"/>
<reference evidence="3 4" key="1">
    <citation type="submission" date="2024-08" db="EMBL/GenBank/DDBJ databases">
        <authorList>
            <person name="Cucini C."/>
            <person name="Frati F."/>
        </authorList>
    </citation>
    <scope>NUCLEOTIDE SEQUENCE [LARGE SCALE GENOMIC DNA]</scope>
</reference>